<feature type="region of interest" description="Disordered" evidence="16">
    <location>
        <begin position="218"/>
        <end position="274"/>
    </location>
</feature>
<name>A0AAV4AFG1_9GAST</name>
<feature type="region of interest" description="Disordered" evidence="16">
    <location>
        <begin position="782"/>
        <end position="1020"/>
    </location>
</feature>
<feature type="compositionally biased region" description="Basic and acidic residues" evidence="16">
    <location>
        <begin position="1011"/>
        <end position="1020"/>
    </location>
</feature>
<keyword evidence="6" id="KW-0597">Phosphoprotein</keyword>
<feature type="compositionally biased region" description="Polar residues" evidence="16">
    <location>
        <begin position="890"/>
        <end position="920"/>
    </location>
</feature>
<dbReference type="InterPro" id="IPR009060">
    <property type="entry name" value="UBA-like_sf"/>
</dbReference>
<feature type="region of interest" description="Disordered" evidence="16">
    <location>
        <begin position="50"/>
        <end position="99"/>
    </location>
</feature>
<evidence type="ECO:0000313" key="20">
    <source>
        <dbReference type="Proteomes" id="UP000735302"/>
    </source>
</evidence>
<dbReference type="PROSITE" id="PS50011">
    <property type="entry name" value="PROTEIN_KINASE_DOM"/>
    <property type="match status" value="1"/>
</dbReference>
<reference evidence="19 20" key="1">
    <citation type="journal article" date="2021" name="Elife">
        <title>Chloroplast acquisition without the gene transfer in kleptoplastic sea slugs, Plakobranchus ocellatus.</title>
        <authorList>
            <person name="Maeda T."/>
            <person name="Takahashi S."/>
            <person name="Yoshida T."/>
            <person name="Shimamura S."/>
            <person name="Takaki Y."/>
            <person name="Nagai Y."/>
            <person name="Toyoda A."/>
            <person name="Suzuki Y."/>
            <person name="Arimoto A."/>
            <person name="Ishii H."/>
            <person name="Satoh N."/>
            <person name="Nishiyama T."/>
            <person name="Hasebe M."/>
            <person name="Maruyama T."/>
            <person name="Minagawa J."/>
            <person name="Obokata J."/>
            <person name="Shigenobu S."/>
        </authorList>
    </citation>
    <scope>NUCLEOTIDE SEQUENCE [LARGE SCALE GENOMIC DNA]</scope>
</reference>
<evidence type="ECO:0000256" key="13">
    <source>
        <dbReference type="ARBA" id="ARBA00047899"/>
    </source>
</evidence>
<evidence type="ECO:0000256" key="11">
    <source>
        <dbReference type="ARBA" id="ARBA00022840"/>
    </source>
</evidence>
<dbReference type="Gene3D" id="1.10.8.10">
    <property type="entry name" value="DNA helicase RuvA subunit, C-terminal domain"/>
    <property type="match status" value="1"/>
</dbReference>
<keyword evidence="12" id="KW-0460">Magnesium</keyword>
<feature type="domain" description="UBA" evidence="18">
    <location>
        <begin position="158"/>
        <end position="202"/>
    </location>
</feature>
<dbReference type="SUPFAM" id="SSF56112">
    <property type="entry name" value="Protein kinase-like (PK-like)"/>
    <property type="match status" value="1"/>
</dbReference>
<dbReference type="Gene3D" id="3.30.200.20">
    <property type="entry name" value="Phosphorylase Kinase, domain 1"/>
    <property type="match status" value="1"/>
</dbReference>
<accession>A0AAV4AFG1</accession>
<keyword evidence="11 15" id="KW-0067">ATP-binding</keyword>
<feature type="region of interest" description="Disordered" evidence="16">
    <location>
        <begin position="642"/>
        <end position="680"/>
    </location>
</feature>
<evidence type="ECO:0000256" key="3">
    <source>
        <dbReference type="ARBA" id="ARBA00012513"/>
    </source>
</evidence>
<dbReference type="CDD" id="cd21778">
    <property type="entry name" value="MobB_LATS1"/>
    <property type="match status" value="1"/>
</dbReference>
<feature type="region of interest" description="Disordered" evidence="16">
    <location>
        <begin position="117"/>
        <end position="167"/>
    </location>
</feature>
<dbReference type="InterPro" id="IPR000719">
    <property type="entry name" value="Prot_kinase_dom"/>
</dbReference>
<evidence type="ECO:0000256" key="6">
    <source>
        <dbReference type="ARBA" id="ARBA00022553"/>
    </source>
</evidence>
<evidence type="ECO:0000256" key="1">
    <source>
        <dbReference type="ARBA" id="ARBA00001946"/>
    </source>
</evidence>
<comment type="caution">
    <text evidence="19">The sequence shown here is derived from an EMBL/GenBank/DDBJ whole genome shotgun (WGS) entry which is preliminary data.</text>
</comment>
<feature type="region of interest" description="Disordered" evidence="16">
    <location>
        <begin position="590"/>
        <end position="624"/>
    </location>
</feature>
<dbReference type="InterPro" id="IPR011009">
    <property type="entry name" value="Kinase-like_dom_sf"/>
</dbReference>
<proteinExistence type="predicted"/>
<feature type="compositionally biased region" description="Low complexity" evidence="16">
    <location>
        <begin position="874"/>
        <end position="889"/>
    </location>
</feature>
<feature type="binding site" evidence="15">
    <location>
        <position position="1130"/>
    </location>
    <ligand>
        <name>ATP</name>
        <dbReference type="ChEBI" id="CHEBI:30616"/>
    </ligand>
</feature>
<dbReference type="EC" id="2.7.11.1" evidence="3"/>
<evidence type="ECO:0000256" key="12">
    <source>
        <dbReference type="ARBA" id="ARBA00022842"/>
    </source>
</evidence>
<feature type="compositionally biased region" description="Polar residues" evidence="16">
    <location>
        <begin position="227"/>
        <end position="242"/>
    </location>
</feature>
<feature type="region of interest" description="Disordered" evidence="16">
    <location>
        <begin position="514"/>
        <end position="538"/>
    </location>
</feature>
<dbReference type="GO" id="GO:1900181">
    <property type="term" value="P:negative regulation of protein localization to nucleus"/>
    <property type="evidence" value="ECO:0007669"/>
    <property type="project" value="UniProtKB-ARBA"/>
</dbReference>
<dbReference type="EMBL" id="BLXT01003750">
    <property type="protein sequence ID" value="GFO05637.1"/>
    <property type="molecule type" value="Genomic_DNA"/>
</dbReference>
<dbReference type="GO" id="GO:0043065">
    <property type="term" value="P:positive regulation of apoptotic process"/>
    <property type="evidence" value="ECO:0007669"/>
    <property type="project" value="TreeGrafter"/>
</dbReference>
<dbReference type="PROSITE" id="PS00108">
    <property type="entry name" value="PROTEIN_KINASE_ST"/>
    <property type="match status" value="1"/>
</dbReference>
<evidence type="ECO:0000259" key="17">
    <source>
        <dbReference type="PROSITE" id="PS50011"/>
    </source>
</evidence>
<dbReference type="SMART" id="SM00220">
    <property type="entry name" value="S_TKc"/>
    <property type="match status" value="1"/>
</dbReference>
<evidence type="ECO:0000256" key="5">
    <source>
        <dbReference type="ARBA" id="ARBA00022527"/>
    </source>
</evidence>
<gene>
    <name evidence="19" type="ORF">PoB_003214200</name>
</gene>
<dbReference type="FunFam" id="3.30.200.20:FF:000391">
    <property type="entry name" value="Large tumor suppressor kinase 1"/>
    <property type="match status" value="1"/>
</dbReference>
<evidence type="ECO:0000256" key="14">
    <source>
        <dbReference type="ARBA" id="ARBA00048679"/>
    </source>
</evidence>
<dbReference type="GO" id="GO:0071944">
    <property type="term" value="C:cell periphery"/>
    <property type="evidence" value="ECO:0007669"/>
    <property type="project" value="UniProtKB-ARBA"/>
</dbReference>
<evidence type="ECO:0000256" key="15">
    <source>
        <dbReference type="PROSITE-ProRule" id="PRU10141"/>
    </source>
</evidence>
<keyword evidence="7" id="KW-0808">Transferase</keyword>
<keyword evidence="4" id="KW-0963">Cytoplasm</keyword>
<dbReference type="PANTHER" id="PTHR24356:SF418">
    <property type="entry name" value="SERINE_THREONINE-PROTEIN KINASE WARTS"/>
    <property type="match status" value="1"/>
</dbReference>
<dbReference type="Gene3D" id="1.10.510.10">
    <property type="entry name" value="Transferase(Phosphotransferase) domain 1"/>
    <property type="match status" value="1"/>
</dbReference>
<comment type="catalytic activity">
    <reaction evidence="13">
        <text>L-threonyl-[protein] + ATP = O-phospho-L-threonyl-[protein] + ADP + H(+)</text>
        <dbReference type="Rhea" id="RHEA:46608"/>
        <dbReference type="Rhea" id="RHEA-COMP:11060"/>
        <dbReference type="Rhea" id="RHEA-COMP:11605"/>
        <dbReference type="ChEBI" id="CHEBI:15378"/>
        <dbReference type="ChEBI" id="CHEBI:30013"/>
        <dbReference type="ChEBI" id="CHEBI:30616"/>
        <dbReference type="ChEBI" id="CHEBI:61977"/>
        <dbReference type="ChEBI" id="CHEBI:456216"/>
        <dbReference type="EC" id="2.7.11.1"/>
    </reaction>
</comment>
<feature type="compositionally biased region" description="Gly residues" evidence="16">
    <location>
        <begin position="134"/>
        <end position="143"/>
    </location>
</feature>
<dbReference type="GO" id="GO:0005524">
    <property type="term" value="F:ATP binding"/>
    <property type="evidence" value="ECO:0007669"/>
    <property type="project" value="UniProtKB-UniRule"/>
</dbReference>
<comment type="catalytic activity">
    <reaction evidence="14">
        <text>L-seryl-[protein] + ATP = O-phospho-L-seryl-[protein] + ADP + H(+)</text>
        <dbReference type="Rhea" id="RHEA:17989"/>
        <dbReference type="Rhea" id="RHEA-COMP:9863"/>
        <dbReference type="Rhea" id="RHEA-COMP:11604"/>
        <dbReference type="ChEBI" id="CHEBI:15378"/>
        <dbReference type="ChEBI" id="CHEBI:29999"/>
        <dbReference type="ChEBI" id="CHEBI:30616"/>
        <dbReference type="ChEBI" id="CHEBI:83421"/>
        <dbReference type="ChEBI" id="CHEBI:456216"/>
        <dbReference type="EC" id="2.7.11.1"/>
    </reaction>
</comment>
<dbReference type="GO" id="GO:0035329">
    <property type="term" value="P:hippo signaling"/>
    <property type="evidence" value="ECO:0007669"/>
    <property type="project" value="TreeGrafter"/>
</dbReference>
<evidence type="ECO:0000259" key="18">
    <source>
        <dbReference type="PROSITE" id="PS50030"/>
    </source>
</evidence>
<feature type="compositionally biased region" description="Low complexity" evidence="16">
    <location>
        <begin position="514"/>
        <end position="526"/>
    </location>
</feature>
<keyword evidence="8" id="KW-0479">Metal-binding</keyword>
<dbReference type="GO" id="GO:0007010">
    <property type="term" value="P:cytoskeleton organization"/>
    <property type="evidence" value="ECO:0007669"/>
    <property type="project" value="UniProtKB-ARBA"/>
</dbReference>
<feature type="non-terminal residue" evidence="19">
    <location>
        <position position="1319"/>
    </location>
</feature>
<dbReference type="GO" id="GO:0004674">
    <property type="term" value="F:protein serine/threonine kinase activity"/>
    <property type="evidence" value="ECO:0007669"/>
    <property type="project" value="UniProtKB-KW"/>
</dbReference>
<dbReference type="InterPro" id="IPR050236">
    <property type="entry name" value="Ser_Thr_kinase_AGC"/>
</dbReference>
<dbReference type="GO" id="GO:0000082">
    <property type="term" value="P:G1/S transition of mitotic cell cycle"/>
    <property type="evidence" value="ECO:0007669"/>
    <property type="project" value="TreeGrafter"/>
</dbReference>
<evidence type="ECO:0000256" key="9">
    <source>
        <dbReference type="ARBA" id="ARBA00022741"/>
    </source>
</evidence>
<feature type="compositionally biased region" description="Pro residues" evidence="16">
    <location>
        <begin position="836"/>
        <end position="846"/>
    </location>
</feature>
<dbReference type="GO" id="GO:0046872">
    <property type="term" value="F:metal ion binding"/>
    <property type="evidence" value="ECO:0007669"/>
    <property type="project" value="UniProtKB-KW"/>
</dbReference>
<organism evidence="19 20">
    <name type="scientific">Plakobranchus ocellatus</name>
    <dbReference type="NCBI Taxonomy" id="259542"/>
    <lineage>
        <taxon>Eukaryota</taxon>
        <taxon>Metazoa</taxon>
        <taxon>Spiralia</taxon>
        <taxon>Lophotrochozoa</taxon>
        <taxon>Mollusca</taxon>
        <taxon>Gastropoda</taxon>
        <taxon>Heterobranchia</taxon>
        <taxon>Euthyneura</taxon>
        <taxon>Panpulmonata</taxon>
        <taxon>Sacoglossa</taxon>
        <taxon>Placobranchoidea</taxon>
        <taxon>Plakobranchidae</taxon>
        <taxon>Plakobranchus</taxon>
    </lineage>
</organism>
<feature type="compositionally biased region" description="Low complexity" evidence="16">
    <location>
        <begin position="948"/>
        <end position="985"/>
    </location>
</feature>
<evidence type="ECO:0000256" key="4">
    <source>
        <dbReference type="ARBA" id="ARBA00022490"/>
    </source>
</evidence>
<dbReference type="GO" id="GO:0005737">
    <property type="term" value="C:cytoplasm"/>
    <property type="evidence" value="ECO:0007669"/>
    <property type="project" value="UniProtKB-SubCell"/>
</dbReference>
<dbReference type="InterPro" id="IPR008271">
    <property type="entry name" value="Ser/Thr_kinase_AS"/>
</dbReference>
<feature type="compositionally biased region" description="Polar residues" evidence="16">
    <location>
        <begin position="117"/>
        <end position="126"/>
    </location>
</feature>
<comment type="cofactor">
    <cofactor evidence="1">
        <name>Mg(2+)</name>
        <dbReference type="ChEBI" id="CHEBI:18420"/>
    </cofactor>
</comment>
<feature type="compositionally biased region" description="Polar residues" evidence="16">
    <location>
        <begin position="592"/>
        <end position="624"/>
    </location>
</feature>
<evidence type="ECO:0000256" key="10">
    <source>
        <dbReference type="ARBA" id="ARBA00022777"/>
    </source>
</evidence>
<dbReference type="PANTHER" id="PTHR24356">
    <property type="entry name" value="SERINE/THREONINE-PROTEIN KINASE"/>
    <property type="match status" value="1"/>
</dbReference>
<feature type="compositionally biased region" description="Low complexity" evidence="16">
    <location>
        <begin position="653"/>
        <end position="662"/>
    </location>
</feature>
<dbReference type="InterPro" id="IPR017441">
    <property type="entry name" value="Protein_kinase_ATP_BS"/>
</dbReference>
<keyword evidence="20" id="KW-1185">Reference proteome</keyword>
<feature type="compositionally biased region" description="Low complexity" evidence="16">
    <location>
        <begin position="245"/>
        <end position="257"/>
    </location>
</feature>
<keyword evidence="9 15" id="KW-0547">Nucleotide-binding</keyword>
<dbReference type="InterPro" id="IPR015940">
    <property type="entry name" value="UBA"/>
</dbReference>
<dbReference type="GO" id="GO:0046620">
    <property type="term" value="P:regulation of organ growth"/>
    <property type="evidence" value="ECO:0007669"/>
    <property type="project" value="TreeGrafter"/>
</dbReference>
<comment type="subcellular location">
    <subcellularLocation>
        <location evidence="2">Cytoplasm</location>
    </subcellularLocation>
</comment>
<evidence type="ECO:0000256" key="7">
    <source>
        <dbReference type="ARBA" id="ARBA00022679"/>
    </source>
</evidence>
<dbReference type="PROSITE" id="PS50030">
    <property type="entry name" value="UBA"/>
    <property type="match status" value="1"/>
</dbReference>
<sequence length="1319" mass="142104">MSRKDAAAARLGSDGRRPLLLTFVGNNRQMLNEIRDSLSHLRKNDVEGQYADHLPHPSAGSLQLPLSHKHDLSQSTPNLLDKPAGNVGGQGNKMTRRDNPHDKALAEIRDSLRPYQNAASCNSNGVPSLHNGTGVAGGGGGGSDNSSVASSTSSHATSSDPEPSPSKVQAITQYGFDEDLAVRALKLCGNHSAEAALRLLDDIIKSTTSGMPVYSMASRSALGPSSPAASETNSVRSDSPGLSGQHRQQQQQQQRQHLMTNGLQTPPPLPPRAPINSIMTVAQQGQTPPPSAEATIVSQQTMATHHTTAMLHTVNHQYHQGSSKPHAQGTLASGLSLLGPGAQQLSGGGSGSPMVPQGHVQQMIQLINPGQPQFFHPVVSAATTTTPGSSSVTVNGVGGKLHQQHLHQYQRGVSPISHQHHHQQAVNMGPGGGNSNSSTPAPSPSPLLSQQIQSMILGNSSPSTPNSSPSPAPSSLSAGGVRYTQHQSHQPPPPPYSQAQAQIQTVRLGAMTGLSSTASSSLGSDSMDPHRPSPHLDVTMLPDMQHQQHQHILQKAKMVASTAVSATRMPMSSNHMPVIMPSVRSKEVTKPMPQTATAPLAPSSTSLPQNQGLNNSHNGGLSSQQNNYVSQFQAKINLSQLPNHHSHHHNYHHQQQQQLKQSGVPVVAGQQQQPQQQQHTPRIIASALPQRRDANNIQLTEVSSAQQQQHVKTVVPQLLRNGGLGSACSFTPEQLAALAAASAGQPTTLPSRQHHGHNSPFNQHMIGGKRSAGLYQQFNLQDTPVSTPCSDSPVSRGTNHSPMSVLSTTSTPSTNSDIPDKPPPPYPGRGIGQPPTINPPLLPPRIPIKDKPPPPPPPNDSPSSFVGPFQSQVPAAPYSGSSPSPSSAPHTGNTASTAMQSPPSSTPLAPVVTSNLQLQHQGEGVSHQQRPAVVNSSPPPPLPGPQAESSTPPSETETDTDASSVSAGTTSSSTKCSSSANAGPSGAAGGEAKQVAPQQETMRCLSPLPQRKSEARERDRLRCDTKVRVYSPQAFKFYMEQHVENVLKSHTQRMNRRLQLEKEMAKVKLSEEAARQMRKMLHQKESNYIRLKRAKMDPCMFDKIKTLGVGAFGEVALVRKKDVGYLYAMKTLTKSNVIKRNQVAHVKAERDILAEADNEWVVKLYYSFQDEQNLYFVMDYVPGGDLMGQLIRKEILDEHLAQFYIAELVLAIESVHRMGFIHRDIKPDNILIDKDGHIKLTDFGLCTGFRWTHNSKYYQKDGTHARQDSMEVNCQLDDQCHCEILKPLEQRRQREQKRGQAHSLVGTPNYIAPEVLLRL</sequence>
<evidence type="ECO:0000256" key="2">
    <source>
        <dbReference type="ARBA" id="ARBA00004496"/>
    </source>
</evidence>
<dbReference type="Proteomes" id="UP000735302">
    <property type="component" value="Unassembled WGS sequence"/>
</dbReference>
<dbReference type="Pfam" id="PF00069">
    <property type="entry name" value="Pkinase"/>
    <property type="match status" value="1"/>
</dbReference>
<dbReference type="FunFam" id="1.10.510.10:FF:000024">
    <property type="entry name" value="Probable serine/threonine-protein kinase cot-1"/>
    <property type="match status" value="1"/>
</dbReference>
<evidence type="ECO:0000256" key="16">
    <source>
        <dbReference type="SAM" id="MobiDB-lite"/>
    </source>
</evidence>
<dbReference type="SUPFAM" id="SSF46934">
    <property type="entry name" value="UBA-like"/>
    <property type="match status" value="1"/>
</dbReference>
<keyword evidence="5" id="KW-0723">Serine/threonine-protein kinase</keyword>
<protein>
    <recommendedName>
        <fullName evidence="3">non-specific serine/threonine protein kinase</fullName>
        <ecNumber evidence="3">2.7.11.1</ecNumber>
    </recommendedName>
</protein>
<feature type="region of interest" description="Disordered" evidence="16">
    <location>
        <begin position="741"/>
        <end position="767"/>
    </location>
</feature>
<feature type="domain" description="Protein kinase" evidence="17">
    <location>
        <begin position="1101"/>
        <end position="1319"/>
    </location>
</feature>
<feature type="region of interest" description="Disordered" evidence="16">
    <location>
        <begin position="415"/>
        <end position="499"/>
    </location>
</feature>
<dbReference type="PROSITE" id="PS00107">
    <property type="entry name" value="PROTEIN_KINASE_ATP"/>
    <property type="match status" value="1"/>
</dbReference>
<keyword evidence="10 19" id="KW-0418">Kinase</keyword>
<feature type="compositionally biased region" description="Low complexity" evidence="16">
    <location>
        <begin position="144"/>
        <end position="160"/>
    </location>
</feature>
<feature type="compositionally biased region" description="Low complexity" evidence="16">
    <location>
        <begin position="435"/>
        <end position="477"/>
    </location>
</feature>
<feature type="compositionally biased region" description="Polar residues" evidence="16">
    <location>
        <begin position="782"/>
        <end position="817"/>
    </location>
</feature>
<dbReference type="InterPro" id="IPR049761">
    <property type="entry name" value="LATS1-like_MobB"/>
</dbReference>
<evidence type="ECO:0000313" key="19">
    <source>
        <dbReference type="EMBL" id="GFO05637.1"/>
    </source>
</evidence>
<evidence type="ECO:0000256" key="8">
    <source>
        <dbReference type="ARBA" id="ARBA00022723"/>
    </source>
</evidence>